<dbReference type="GO" id="GO:0007017">
    <property type="term" value="P:microtubule-based process"/>
    <property type="evidence" value="ECO:0007669"/>
    <property type="project" value="InterPro"/>
</dbReference>
<dbReference type="OMA" id="EIYILIW"/>
<comment type="subcellular location">
    <subcellularLocation>
        <location evidence="1">Cytoplasm</location>
        <location evidence="1">Cytoskeleton</location>
    </subcellularLocation>
</comment>
<evidence type="ECO:0000256" key="1">
    <source>
        <dbReference type="RuleBase" id="RU365010"/>
    </source>
</evidence>
<organism evidence="2 3">
    <name type="scientific">Paramecium primaurelia</name>
    <dbReference type="NCBI Taxonomy" id="5886"/>
    <lineage>
        <taxon>Eukaryota</taxon>
        <taxon>Sar</taxon>
        <taxon>Alveolata</taxon>
        <taxon>Ciliophora</taxon>
        <taxon>Intramacronucleata</taxon>
        <taxon>Oligohymenophorea</taxon>
        <taxon>Peniculida</taxon>
        <taxon>Parameciidae</taxon>
        <taxon>Paramecium</taxon>
    </lineage>
</organism>
<dbReference type="GO" id="GO:0005874">
    <property type="term" value="C:microtubule"/>
    <property type="evidence" value="ECO:0007669"/>
    <property type="project" value="UniProtKB-KW"/>
</dbReference>
<dbReference type="Proteomes" id="UP000688137">
    <property type="component" value="Unassembled WGS sequence"/>
</dbReference>
<dbReference type="AlphaFoldDB" id="A0A8S1LJS9"/>
<dbReference type="FunFam" id="3.30.740.10:FF:000021">
    <property type="match status" value="1"/>
</dbReference>
<dbReference type="EMBL" id="CAJJDM010000036">
    <property type="protein sequence ID" value="CAD8064976.1"/>
    <property type="molecule type" value="Genomic_DNA"/>
</dbReference>
<evidence type="ECO:0000313" key="2">
    <source>
        <dbReference type="EMBL" id="CAD8064976.1"/>
    </source>
</evidence>
<dbReference type="InterPro" id="IPR001372">
    <property type="entry name" value="Dynein_light_chain_typ-1/2"/>
</dbReference>
<dbReference type="GO" id="GO:0005868">
    <property type="term" value="C:cytoplasmic dynein complex"/>
    <property type="evidence" value="ECO:0007669"/>
    <property type="project" value="TreeGrafter"/>
</dbReference>
<keyword evidence="1" id="KW-0505">Motor protein</keyword>
<proteinExistence type="inferred from homology"/>
<keyword evidence="1" id="KW-0963">Cytoplasm</keyword>
<name>A0A8S1LJS9_PARPR</name>
<dbReference type="PANTHER" id="PTHR11886">
    <property type="entry name" value="DYNEIN LIGHT CHAIN"/>
    <property type="match status" value="1"/>
</dbReference>
<protein>
    <recommendedName>
        <fullName evidence="1">Dynein light chain</fullName>
    </recommendedName>
</protein>
<comment type="similarity">
    <text evidence="1">Belongs to the dynein light chain family.</text>
</comment>
<dbReference type="SMART" id="SM01375">
    <property type="entry name" value="Dynein_light"/>
    <property type="match status" value="1"/>
</dbReference>
<keyword evidence="1" id="KW-0243">Dynein</keyword>
<dbReference type="GO" id="GO:0045505">
    <property type="term" value="F:dynein intermediate chain binding"/>
    <property type="evidence" value="ECO:0007669"/>
    <property type="project" value="TreeGrafter"/>
</dbReference>
<dbReference type="Pfam" id="PF01221">
    <property type="entry name" value="Dynein_light"/>
    <property type="match status" value="1"/>
</dbReference>
<evidence type="ECO:0000313" key="3">
    <source>
        <dbReference type="Proteomes" id="UP000688137"/>
    </source>
</evidence>
<accession>A0A8S1LJS9</accession>
<keyword evidence="1" id="KW-0493">Microtubule</keyword>
<dbReference type="PANTHER" id="PTHR11886:SF35">
    <property type="entry name" value="DYNEIN LIGHT CHAIN"/>
    <property type="match status" value="1"/>
</dbReference>
<keyword evidence="1" id="KW-0206">Cytoskeleton</keyword>
<sequence length="88" mass="10813">MEQMKLQIKATDMDEDFIKKVTEITYSAMQQFRTEKQIAHHIKYEFDKFDQFGWNCIVGRNFGSHVIHQTKKYIFYQHKELYFLLWKA</sequence>
<keyword evidence="3" id="KW-1185">Reference proteome</keyword>
<comment type="caution">
    <text evidence="2">The sequence shown here is derived from an EMBL/GenBank/DDBJ whole genome shotgun (WGS) entry which is preliminary data.</text>
</comment>
<reference evidence="2" key="1">
    <citation type="submission" date="2021-01" db="EMBL/GenBank/DDBJ databases">
        <authorList>
            <consortium name="Genoscope - CEA"/>
            <person name="William W."/>
        </authorList>
    </citation>
    <scope>NUCLEOTIDE SEQUENCE</scope>
</reference>
<gene>
    <name evidence="2" type="ORF">PPRIM_AZ9-3.1.T0370009</name>
</gene>